<evidence type="ECO:0000256" key="2">
    <source>
        <dbReference type="ARBA" id="ARBA00022448"/>
    </source>
</evidence>
<evidence type="ECO:0000313" key="10">
    <source>
        <dbReference type="Proteomes" id="UP000002016"/>
    </source>
</evidence>
<dbReference type="InterPro" id="IPR035906">
    <property type="entry name" value="MetI-like_sf"/>
</dbReference>
<reference evidence="9 10" key="1">
    <citation type="submission" date="2007-08" db="EMBL/GenBank/DDBJ databases">
        <title>Complete sequence of Thermotoga lettingae TMO.</title>
        <authorList>
            <consortium name="US DOE Joint Genome Institute"/>
            <person name="Copeland A."/>
            <person name="Lucas S."/>
            <person name="Lapidus A."/>
            <person name="Barry K."/>
            <person name="Glavina del Rio T."/>
            <person name="Dalin E."/>
            <person name="Tice H."/>
            <person name="Pitluck S."/>
            <person name="Foster B."/>
            <person name="Bruce D."/>
            <person name="Schmutz J."/>
            <person name="Larimer F."/>
            <person name="Land M."/>
            <person name="Hauser L."/>
            <person name="Kyrpides N."/>
            <person name="Mikhailova N."/>
            <person name="Nelson K."/>
            <person name="Gogarten J.P."/>
            <person name="Noll K."/>
            <person name="Richardson P."/>
        </authorList>
    </citation>
    <scope>NUCLEOTIDE SEQUENCE [LARGE SCALE GENOMIC DNA]</scope>
    <source>
        <strain evidence="10">ATCC BAA-301 / DSM 14385 / NBRC 107922 / TMO</strain>
    </source>
</reference>
<dbReference type="HOGENOM" id="CLU_016047_0_3_0"/>
<keyword evidence="2 7" id="KW-0813">Transport</keyword>
<dbReference type="PANTHER" id="PTHR43227:SF7">
    <property type="entry name" value="ARABINOOLIGOSACCHARIDES TRANSPORT SYSTEM PERMEASE PROTEIN ARAP"/>
    <property type="match status" value="1"/>
</dbReference>
<keyword evidence="5 7" id="KW-1133">Transmembrane helix</keyword>
<accession>A8F874</accession>
<feature type="domain" description="ABC transmembrane type-1" evidence="8">
    <location>
        <begin position="68"/>
        <end position="282"/>
    </location>
</feature>
<sequence precursor="true">MNSLGDTKKALQYLFPLILIISIVSVYPFVQGMMSSLYGGSIFAGKERFVGIDNFVTLFEDDLFWSSLKNNIIWVVSCVGSEFIIGMAIALLMNMKCVKMRNLYRGLILLPWATPPVVAGLIWRYILSTEGPLNAFLKATGLMSNPPSWLITPGYSLMACIAVNIWLGLPFMTIMLLAGLQAIPSDIYEAAQIDGADSVQSFFHITLPMMKSVISVILTLMCIWTFNMFDVVFVLTNGGPGNSSLILSLYGYQNAFAYYQKGYGAAIGVISLVILLIPVSVYVKMLLKEVERE</sequence>
<dbReference type="RefSeq" id="WP_012003834.1">
    <property type="nucleotide sequence ID" value="NC_009828.1"/>
</dbReference>
<feature type="transmembrane region" description="Helical" evidence="7">
    <location>
        <begin position="12"/>
        <end position="30"/>
    </location>
</feature>
<dbReference type="PROSITE" id="PS50928">
    <property type="entry name" value="ABC_TM1"/>
    <property type="match status" value="1"/>
</dbReference>
<keyword evidence="4 7" id="KW-0812">Transmembrane</keyword>
<protein>
    <submittedName>
        <fullName evidence="9">Binding-protein-dependent transport systems inner membrane component</fullName>
    </submittedName>
</protein>
<dbReference type="InterPro" id="IPR000515">
    <property type="entry name" value="MetI-like"/>
</dbReference>
<dbReference type="Proteomes" id="UP000002016">
    <property type="component" value="Chromosome"/>
</dbReference>
<evidence type="ECO:0000256" key="4">
    <source>
        <dbReference type="ARBA" id="ARBA00022692"/>
    </source>
</evidence>
<comment type="subcellular location">
    <subcellularLocation>
        <location evidence="1 7">Cell membrane</location>
        <topology evidence="1 7">Multi-pass membrane protein</topology>
    </subcellularLocation>
</comment>
<dbReference type="CDD" id="cd06261">
    <property type="entry name" value="TM_PBP2"/>
    <property type="match status" value="1"/>
</dbReference>
<evidence type="ECO:0000313" key="9">
    <source>
        <dbReference type="EMBL" id="ABV34358.1"/>
    </source>
</evidence>
<organism evidence="9 10">
    <name type="scientific">Pseudothermotoga lettingae (strain ATCC BAA-301 / DSM 14385 / NBRC 107922 / TMO)</name>
    <name type="common">Thermotoga lettingae</name>
    <dbReference type="NCBI Taxonomy" id="416591"/>
    <lineage>
        <taxon>Bacteria</taxon>
        <taxon>Thermotogati</taxon>
        <taxon>Thermotogota</taxon>
        <taxon>Thermotogae</taxon>
        <taxon>Thermotogales</taxon>
        <taxon>Thermotogaceae</taxon>
        <taxon>Pseudothermotoga</taxon>
    </lineage>
</organism>
<keyword evidence="6 7" id="KW-0472">Membrane</keyword>
<gene>
    <name evidence="9" type="ordered locus">Tlet_1804</name>
</gene>
<dbReference type="SUPFAM" id="SSF161098">
    <property type="entry name" value="MetI-like"/>
    <property type="match status" value="1"/>
</dbReference>
<dbReference type="GO" id="GO:0055085">
    <property type="term" value="P:transmembrane transport"/>
    <property type="evidence" value="ECO:0007669"/>
    <property type="project" value="InterPro"/>
</dbReference>
<comment type="similarity">
    <text evidence="7">Belongs to the binding-protein-dependent transport system permease family.</text>
</comment>
<dbReference type="OrthoDB" id="9807129at2"/>
<evidence type="ECO:0000256" key="7">
    <source>
        <dbReference type="RuleBase" id="RU363032"/>
    </source>
</evidence>
<dbReference type="Pfam" id="PF00528">
    <property type="entry name" value="BPD_transp_1"/>
    <property type="match status" value="1"/>
</dbReference>
<feature type="transmembrane region" description="Helical" evidence="7">
    <location>
        <begin position="72"/>
        <end position="95"/>
    </location>
</feature>
<keyword evidence="10" id="KW-1185">Reference proteome</keyword>
<evidence type="ECO:0000256" key="6">
    <source>
        <dbReference type="ARBA" id="ARBA00023136"/>
    </source>
</evidence>
<name>A8F874_PSELT</name>
<reference evidence="9 10" key="2">
    <citation type="journal article" date="2009" name="Proc. Natl. Acad. Sci. U.S.A.">
        <title>On the chimeric nature, thermophilic origin, and phylogenetic placement of the Thermotogales.</title>
        <authorList>
            <person name="Zhaxybayeva O."/>
            <person name="Swithers K.S."/>
            <person name="Lapierre P."/>
            <person name="Fournier G.P."/>
            <person name="Bickhart D.M."/>
            <person name="DeBoy R.T."/>
            <person name="Nelson K.E."/>
            <person name="Nesbo C.L."/>
            <person name="Doolittle W.F."/>
            <person name="Gogarten J.P."/>
            <person name="Noll K.M."/>
        </authorList>
    </citation>
    <scope>NUCLEOTIDE SEQUENCE [LARGE SCALE GENOMIC DNA]</scope>
    <source>
        <strain evidence="10">ATCC BAA-301 / DSM 14385 / NBRC 107922 / TMO</strain>
    </source>
</reference>
<feature type="transmembrane region" description="Helical" evidence="7">
    <location>
        <begin position="263"/>
        <end position="283"/>
    </location>
</feature>
<dbReference type="EMBL" id="CP000812">
    <property type="protein sequence ID" value="ABV34358.1"/>
    <property type="molecule type" value="Genomic_DNA"/>
</dbReference>
<evidence type="ECO:0000256" key="5">
    <source>
        <dbReference type="ARBA" id="ARBA00022989"/>
    </source>
</evidence>
<dbReference type="STRING" id="416591.Tlet_1804"/>
<dbReference type="InterPro" id="IPR050809">
    <property type="entry name" value="UgpAE/MalFG_permease"/>
</dbReference>
<dbReference type="PANTHER" id="PTHR43227">
    <property type="entry name" value="BLL4140 PROTEIN"/>
    <property type="match status" value="1"/>
</dbReference>
<dbReference type="eggNOG" id="COG1175">
    <property type="taxonomic scope" value="Bacteria"/>
</dbReference>
<evidence type="ECO:0000259" key="8">
    <source>
        <dbReference type="PROSITE" id="PS50928"/>
    </source>
</evidence>
<evidence type="ECO:0000256" key="3">
    <source>
        <dbReference type="ARBA" id="ARBA00022475"/>
    </source>
</evidence>
<dbReference type="AlphaFoldDB" id="A8F874"/>
<feature type="transmembrane region" description="Helical" evidence="7">
    <location>
        <begin position="155"/>
        <end position="178"/>
    </location>
</feature>
<feature type="transmembrane region" description="Helical" evidence="7">
    <location>
        <begin position="107"/>
        <end position="126"/>
    </location>
</feature>
<feature type="transmembrane region" description="Helical" evidence="7">
    <location>
        <begin position="213"/>
        <end position="235"/>
    </location>
</feature>
<dbReference type="Gene3D" id="1.10.3720.10">
    <property type="entry name" value="MetI-like"/>
    <property type="match status" value="1"/>
</dbReference>
<proteinExistence type="inferred from homology"/>
<dbReference type="KEGG" id="tle:Tlet_1804"/>
<keyword evidence="3" id="KW-1003">Cell membrane</keyword>
<evidence type="ECO:0000256" key="1">
    <source>
        <dbReference type="ARBA" id="ARBA00004651"/>
    </source>
</evidence>
<dbReference type="GO" id="GO:0005886">
    <property type="term" value="C:plasma membrane"/>
    <property type="evidence" value="ECO:0007669"/>
    <property type="project" value="UniProtKB-SubCell"/>
</dbReference>